<proteinExistence type="predicted"/>
<gene>
    <name evidence="1" type="ORF">L618_002300000580</name>
</gene>
<dbReference type="InterPro" id="IPR004378">
    <property type="entry name" value="F420H2_quin_Rdtase"/>
</dbReference>
<dbReference type="InterPro" id="IPR012349">
    <property type="entry name" value="Split_barrel_FMN-bd"/>
</dbReference>
<evidence type="ECO:0000313" key="2">
    <source>
        <dbReference type="Proteomes" id="UP000317573"/>
    </source>
</evidence>
<accession>A0A562E379</accession>
<organism evidence="1 2">
    <name type="scientific">Rhodococcus rhodochrous J45</name>
    <dbReference type="NCBI Taxonomy" id="935266"/>
    <lineage>
        <taxon>Bacteria</taxon>
        <taxon>Bacillati</taxon>
        <taxon>Actinomycetota</taxon>
        <taxon>Actinomycetes</taxon>
        <taxon>Mycobacteriales</taxon>
        <taxon>Nocardiaceae</taxon>
        <taxon>Rhodococcus</taxon>
    </lineage>
</organism>
<dbReference type="Proteomes" id="UP000317573">
    <property type="component" value="Unassembled WGS sequence"/>
</dbReference>
<dbReference type="Gene3D" id="2.30.110.10">
    <property type="entry name" value="Electron Transport, Fmn-binding Protein, Chain A"/>
    <property type="match status" value="1"/>
</dbReference>
<dbReference type="EMBL" id="VLJT01000021">
    <property type="protein sequence ID" value="TWH16522.1"/>
    <property type="molecule type" value="Genomic_DNA"/>
</dbReference>
<comment type="caution">
    <text evidence="1">The sequence shown here is derived from an EMBL/GenBank/DDBJ whole genome shotgun (WGS) entry which is preliminary data.</text>
</comment>
<dbReference type="AlphaFoldDB" id="A0A562E379"/>
<dbReference type="NCBIfam" id="TIGR00026">
    <property type="entry name" value="hi_GC_TIGR00026"/>
    <property type="match status" value="1"/>
</dbReference>
<dbReference type="RefSeq" id="WP_145692000.1">
    <property type="nucleotide sequence ID" value="NZ_VLJT01000021.1"/>
</dbReference>
<protein>
    <submittedName>
        <fullName evidence="1">Deazaflavin-dependent oxidoreductase (Nitroreductase family)</fullName>
    </submittedName>
</protein>
<name>A0A562E379_RHORH</name>
<evidence type="ECO:0000313" key="1">
    <source>
        <dbReference type="EMBL" id="TWH16522.1"/>
    </source>
</evidence>
<sequence length="153" mass="17533">MTGSSFRPERTYRPSRWRHVENAVMSALTRAGLVPHSYLLTTRGRRTGKIRRNPVLIVDLHGKRWLVAPYGSVGWVHNARAAGEVELSRRRDTHRYSIREVSAEEAGPVLQRYIELASATRRYFEADRNDPVERFVAEAGHHPVFELTALRSS</sequence>
<dbReference type="GO" id="GO:0016491">
    <property type="term" value="F:oxidoreductase activity"/>
    <property type="evidence" value="ECO:0007669"/>
    <property type="project" value="InterPro"/>
</dbReference>
<dbReference type="Pfam" id="PF04075">
    <property type="entry name" value="F420H2_quin_red"/>
    <property type="match status" value="1"/>
</dbReference>
<reference evidence="1 2" key="1">
    <citation type="submission" date="2019-07" db="EMBL/GenBank/DDBJ databases">
        <title>Genome sequencing of lignin-degrading bacterial isolates.</title>
        <authorList>
            <person name="Gladden J."/>
        </authorList>
    </citation>
    <scope>NUCLEOTIDE SEQUENCE [LARGE SCALE GENOMIC DNA]</scope>
    <source>
        <strain evidence="1 2">J45</strain>
    </source>
</reference>